<evidence type="ECO:0000256" key="1">
    <source>
        <dbReference type="SAM" id="MobiDB-lite"/>
    </source>
</evidence>
<sequence length="78" mass="8997">MDSDNKHGAYDKSEPIYDEPINDEFVNDEFVNDDVFVNDEFVNDENDNVQEINKPPNIFAGRKTQRESVAESSSKKVR</sequence>
<comment type="caution">
    <text evidence="2">The sequence shown here is derived from an EMBL/GenBank/DDBJ whole genome shotgun (WGS) entry which is preliminary data.</text>
</comment>
<evidence type="ECO:0000313" key="2">
    <source>
        <dbReference type="EMBL" id="CAG8798008.1"/>
    </source>
</evidence>
<gene>
    <name evidence="2" type="ORF">DERYTH_LOCUS22792</name>
</gene>
<dbReference type="Proteomes" id="UP000789405">
    <property type="component" value="Unassembled WGS sequence"/>
</dbReference>
<dbReference type="AlphaFoldDB" id="A0A9N9JX84"/>
<evidence type="ECO:0000313" key="3">
    <source>
        <dbReference type="Proteomes" id="UP000789405"/>
    </source>
</evidence>
<organism evidence="2 3">
    <name type="scientific">Dentiscutata erythropus</name>
    <dbReference type="NCBI Taxonomy" id="1348616"/>
    <lineage>
        <taxon>Eukaryota</taxon>
        <taxon>Fungi</taxon>
        <taxon>Fungi incertae sedis</taxon>
        <taxon>Mucoromycota</taxon>
        <taxon>Glomeromycotina</taxon>
        <taxon>Glomeromycetes</taxon>
        <taxon>Diversisporales</taxon>
        <taxon>Gigasporaceae</taxon>
        <taxon>Dentiscutata</taxon>
    </lineage>
</organism>
<accession>A0A9N9JX84</accession>
<name>A0A9N9JX84_9GLOM</name>
<feature type="region of interest" description="Disordered" evidence="1">
    <location>
        <begin position="1"/>
        <end position="20"/>
    </location>
</feature>
<feature type="compositionally biased region" description="Basic and acidic residues" evidence="1">
    <location>
        <begin position="1"/>
        <end position="15"/>
    </location>
</feature>
<feature type="non-terminal residue" evidence="2">
    <location>
        <position position="78"/>
    </location>
</feature>
<reference evidence="2" key="1">
    <citation type="submission" date="2021-06" db="EMBL/GenBank/DDBJ databases">
        <authorList>
            <person name="Kallberg Y."/>
            <person name="Tangrot J."/>
            <person name="Rosling A."/>
        </authorList>
    </citation>
    <scope>NUCLEOTIDE SEQUENCE</scope>
    <source>
        <strain evidence="2">MA453B</strain>
    </source>
</reference>
<protein>
    <submittedName>
        <fullName evidence="2">3666_t:CDS:1</fullName>
    </submittedName>
</protein>
<dbReference type="EMBL" id="CAJVPY010032647">
    <property type="protein sequence ID" value="CAG8798008.1"/>
    <property type="molecule type" value="Genomic_DNA"/>
</dbReference>
<proteinExistence type="predicted"/>
<keyword evidence="3" id="KW-1185">Reference proteome</keyword>
<feature type="region of interest" description="Disordered" evidence="1">
    <location>
        <begin position="46"/>
        <end position="78"/>
    </location>
</feature>